<name>A0ABU3PFN6_9BURK</name>
<dbReference type="EMBL" id="JAVXZY010000008">
    <property type="protein sequence ID" value="MDT9001374.1"/>
    <property type="molecule type" value="Genomic_DNA"/>
</dbReference>
<comment type="caution">
    <text evidence="1">The sequence shown here is derived from an EMBL/GenBank/DDBJ whole genome shotgun (WGS) entry which is preliminary data.</text>
</comment>
<dbReference type="Pfam" id="PF08974">
    <property type="entry name" value="DUF1877"/>
    <property type="match status" value="1"/>
</dbReference>
<dbReference type="Proteomes" id="UP001246372">
    <property type="component" value="Unassembled WGS sequence"/>
</dbReference>
<keyword evidence="2" id="KW-1185">Reference proteome</keyword>
<protein>
    <submittedName>
        <fullName evidence="1">DUF1877 family protein</fullName>
    </submittedName>
</protein>
<accession>A0ABU3PFN6</accession>
<sequence>MWRVLEADDDSAYLQQLAEDNKTSLLQRLIGKKKAPAVPKSLAFSEAELKVLDLDKSWDGLRHCVKLCAPDAPDFFEGEGQIGAIEVGYGPALFTESHTLVRYSQALEGVSEEALLEKLRASDFEGIYLDGLWKRQDDDARSYLLENFRDLRAFTAHCASHGQAAILQYT</sequence>
<organism evidence="1 2">
    <name type="scientific">Roseateles aquae</name>
    <dbReference type="NCBI Taxonomy" id="3077235"/>
    <lineage>
        <taxon>Bacteria</taxon>
        <taxon>Pseudomonadati</taxon>
        <taxon>Pseudomonadota</taxon>
        <taxon>Betaproteobacteria</taxon>
        <taxon>Burkholderiales</taxon>
        <taxon>Sphaerotilaceae</taxon>
        <taxon>Roseateles</taxon>
    </lineage>
</organism>
<evidence type="ECO:0000313" key="2">
    <source>
        <dbReference type="Proteomes" id="UP001246372"/>
    </source>
</evidence>
<dbReference type="InterPro" id="IPR035944">
    <property type="entry name" value="YfbM-like_sf"/>
</dbReference>
<dbReference type="Gene3D" id="3.40.1760.10">
    <property type="entry name" value="YfbM-like super family"/>
    <property type="match status" value="1"/>
</dbReference>
<reference evidence="1" key="1">
    <citation type="submission" date="2023-09" db="EMBL/GenBank/DDBJ databases">
        <title>Paucibacter sp. APW11 Genome sequencing and assembly.</title>
        <authorList>
            <person name="Kim I."/>
        </authorList>
    </citation>
    <scope>NUCLEOTIDE SEQUENCE</scope>
    <source>
        <strain evidence="1">APW11</strain>
    </source>
</reference>
<proteinExistence type="predicted"/>
<dbReference type="InterPro" id="IPR015068">
    <property type="entry name" value="DUF1877"/>
</dbReference>
<dbReference type="SUPFAM" id="SSF111069">
    <property type="entry name" value="Hypothetical protein yfbM"/>
    <property type="match status" value="1"/>
</dbReference>
<dbReference type="RefSeq" id="WP_315652247.1">
    <property type="nucleotide sequence ID" value="NZ_JAVXZY010000008.1"/>
</dbReference>
<gene>
    <name evidence="1" type="ORF">RQP53_18990</name>
</gene>
<evidence type="ECO:0000313" key="1">
    <source>
        <dbReference type="EMBL" id="MDT9001374.1"/>
    </source>
</evidence>